<accession>D0BKT6</accession>
<feature type="domain" description="Glucosyltransferase 3-like C-terminal" evidence="3">
    <location>
        <begin position="165"/>
        <end position="326"/>
    </location>
</feature>
<dbReference type="PIRSF" id="PIRSF007023">
    <property type="entry name" value="UDP-Galf_transf"/>
    <property type="match status" value="1"/>
</dbReference>
<dbReference type="SUPFAM" id="SSF53756">
    <property type="entry name" value="UDP-Glycosyltransferase/glycogen phosphorylase"/>
    <property type="match status" value="2"/>
</dbReference>
<reference evidence="4" key="1">
    <citation type="submission" date="2009-09" db="EMBL/GenBank/DDBJ databases">
        <authorList>
            <consortium name="The Broad Institute Genome Sequencing Platform"/>
            <person name="Ward D."/>
            <person name="Feldgarden M."/>
            <person name="Earl A."/>
            <person name="Young S.K."/>
            <person name="Zeng Q."/>
            <person name="Koehrsen M."/>
            <person name="Alvarado L."/>
            <person name="Berlin A."/>
            <person name="Bochicchio J."/>
            <person name="Borenstein D."/>
            <person name="Chapman S.B."/>
            <person name="Chen Z."/>
            <person name="Engels R."/>
            <person name="Freedman E."/>
            <person name="Gellesch M."/>
            <person name="Goldberg J."/>
            <person name="Griggs A."/>
            <person name="Gujja S."/>
            <person name="Heilman E."/>
            <person name="Heiman D."/>
            <person name="Hepburn T."/>
            <person name="Howarth C."/>
            <person name="Jen D."/>
            <person name="Larson L."/>
            <person name="Lewis B."/>
            <person name="Mehta T."/>
            <person name="Park D."/>
            <person name="Pearson M."/>
            <person name="Roberts A."/>
            <person name="Saif S."/>
            <person name="Shea T."/>
            <person name="Shenoy N."/>
            <person name="Sisk P."/>
            <person name="Stolte C."/>
            <person name="Sykes S."/>
            <person name="Thomson T."/>
            <person name="Walk T."/>
            <person name="White J."/>
            <person name="Yandava C."/>
            <person name="Sibley C.D."/>
            <person name="Field T.R."/>
            <person name="Grinwis M."/>
            <person name="Eshaghurshan C.S."/>
            <person name="Surette M.G."/>
            <person name="Haas B."/>
            <person name="Nusbaum C."/>
            <person name="Birren B."/>
        </authorList>
    </citation>
    <scope>NUCLEOTIDE SEQUENCE [LARGE SCALE GENOMIC DNA]</scope>
    <source>
        <strain evidence="4">ATCC 700633</strain>
    </source>
</reference>
<dbReference type="InterPro" id="IPR058592">
    <property type="entry name" value="Gtf3_C"/>
</dbReference>
<dbReference type="STRING" id="626369.HMPREF0446_00571"/>
<evidence type="ECO:0000256" key="1">
    <source>
        <dbReference type="ARBA" id="ARBA00022679"/>
    </source>
</evidence>
<dbReference type="EMBL" id="ACRF02000013">
    <property type="protein sequence ID" value="EEW93689.1"/>
    <property type="molecule type" value="Genomic_DNA"/>
</dbReference>
<evidence type="ECO:0000259" key="3">
    <source>
        <dbReference type="Pfam" id="PF26337"/>
    </source>
</evidence>
<dbReference type="Pfam" id="PF26337">
    <property type="entry name" value="Gtf3_C"/>
    <property type="match status" value="1"/>
</dbReference>
<evidence type="ECO:0000313" key="4">
    <source>
        <dbReference type="EMBL" id="EEW93689.1"/>
    </source>
</evidence>
<dbReference type="Proteomes" id="UP000002939">
    <property type="component" value="Unassembled WGS sequence"/>
</dbReference>
<dbReference type="HOGENOM" id="CLU_057651_1_0_9"/>
<keyword evidence="5" id="KW-1185">Reference proteome</keyword>
<organism evidence="4 5">
    <name type="scientific">Granulicatella elegans ATCC 700633</name>
    <dbReference type="NCBI Taxonomy" id="626369"/>
    <lineage>
        <taxon>Bacteria</taxon>
        <taxon>Bacillati</taxon>
        <taxon>Bacillota</taxon>
        <taxon>Bacilli</taxon>
        <taxon>Lactobacillales</taxon>
        <taxon>Carnobacteriaceae</taxon>
        <taxon>Granulicatella</taxon>
    </lineage>
</organism>
<evidence type="ECO:0008006" key="6">
    <source>
        <dbReference type="Google" id="ProtNLM"/>
    </source>
</evidence>
<evidence type="ECO:0000313" key="5">
    <source>
        <dbReference type="Proteomes" id="UP000002939"/>
    </source>
</evidence>
<evidence type="ECO:0000259" key="2">
    <source>
        <dbReference type="Pfam" id="PF26334"/>
    </source>
</evidence>
<keyword evidence="1" id="KW-0808">Transferase</keyword>
<proteinExistence type="predicted"/>
<feature type="domain" description="Glucosyltransferase 3-like N-terminal" evidence="2">
    <location>
        <begin position="2"/>
        <end position="146"/>
    </location>
</feature>
<dbReference type="eggNOG" id="COG0438">
    <property type="taxonomic scope" value="Bacteria"/>
</dbReference>
<dbReference type="RefSeq" id="WP_006702845.1">
    <property type="nucleotide sequence ID" value="NZ_KI391971.1"/>
</dbReference>
<name>D0BKT6_9LACT</name>
<protein>
    <recommendedName>
        <fullName evidence="6">Beta-1,6-galactofuranosyltransferase</fullName>
    </recommendedName>
</protein>
<dbReference type="Pfam" id="PF26334">
    <property type="entry name" value="Gtf3_N"/>
    <property type="match status" value="1"/>
</dbReference>
<gene>
    <name evidence="4" type="ORF">HMPREF0446_00571</name>
</gene>
<sequence length="331" mass="38098">MNYYLKENYAKAKHAGSKARLDAEKIMVEAGYAPYFLNNHSNAVPLTKDDVIVLQFPLLWQSLKKQILTRFLKNRKFKAYLLIHDIESLRNRKIKTVKDFKHSIIYFLQNKTVLEKVDGIIAHNDKMKAELVRLGIPEEKIVALEMFDYVIPHYEEKTAYEKNTVIVAGNFDIRKTKYARQLPGNPEFSIYGINFEEEHLPKNVHYKGAFSPDELSHHLQGGFGLVWDGDSPHTCSGMYGEYLKMNNPHKASLYLASGFPIIVWSQSALADFVRQNKCGILVDSLFEIAESLESLSENDYQEMIKNSKRIGKKIRNGIFLKTALEKCERSL</sequence>
<dbReference type="InterPro" id="IPR058591">
    <property type="entry name" value="Gtf3_N"/>
</dbReference>
<dbReference type="AlphaFoldDB" id="D0BKT6"/>
<reference evidence="4" key="2">
    <citation type="submission" date="2011-10" db="EMBL/GenBank/DDBJ databases">
        <title>The Genome Sequence of Granulicatella elegans ATCC 700633.</title>
        <authorList>
            <consortium name="The Broad Institute Genome Sequencing Platform"/>
            <consortium name="The Broad Institute Genome Sequencing Center for Infectious Disease"/>
            <person name="Earl A."/>
            <person name="Ward D."/>
            <person name="Feldgarden M."/>
            <person name="Gevers D."/>
            <person name="Sibley C.D."/>
            <person name="Field T.R."/>
            <person name="Grinwis M."/>
            <person name="Eshaghurshan C.S."/>
            <person name="Surette M.G."/>
            <person name="Young S.K."/>
            <person name="Zeng Q."/>
            <person name="Gargeya S."/>
            <person name="Fitzgerald M."/>
            <person name="Haas B."/>
            <person name="Abouelleil A."/>
            <person name="Alvarado L."/>
            <person name="Arachchi H.M."/>
            <person name="Berlin A."/>
            <person name="Brown A."/>
            <person name="Chapman S.B."/>
            <person name="Chen Z."/>
            <person name="Dunbar C."/>
            <person name="Freedman E."/>
            <person name="Gearin G."/>
            <person name="Goldberg J."/>
            <person name="Griggs A."/>
            <person name="Gujja S."/>
            <person name="Heiman D."/>
            <person name="Howarth C."/>
            <person name="Larson L."/>
            <person name="Lui A."/>
            <person name="MacDonald P.J.P."/>
            <person name="Montmayeur A."/>
            <person name="Murphy C."/>
            <person name="Neiman D."/>
            <person name="Pearson M."/>
            <person name="Priest M."/>
            <person name="Roberts A."/>
            <person name="Saif S."/>
            <person name="Shea T."/>
            <person name="Shenoy N."/>
            <person name="Sisk P."/>
            <person name="Stolte C."/>
            <person name="Sykes S."/>
            <person name="Wortman J."/>
            <person name="Nusbaum C."/>
            <person name="Birren B."/>
        </authorList>
    </citation>
    <scope>NUCLEOTIDE SEQUENCE [LARGE SCALE GENOMIC DNA]</scope>
    <source>
        <strain evidence="4">ATCC 700633</strain>
    </source>
</reference>
<dbReference type="OrthoDB" id="9790931at2"/>
<comment type="caution">
    <text evidence="4">The sequence shown here is derived from an EMBL/GenBank/DDBJ whole genome shotgun (WGS) entry which is preliminary data.</text>
</comment>
<dbReference type="Gene3D" id="3.40.50.2000">
    <property type="entry name" value="Glycogen Phosphorylase B"/>
    <property type="match status" value="2"/>
</dbReference>